<evidence type="ECO:0000313" key="2">
    <source>
        <dbReference type="Proteomes" id="UP000224634"/>
    </source>
</evidence>
<comment type="caution">
    <text evidence="1">The sequence shown here is derived from an EMBL/GenBank/DDBJ whole genome shotgun (WGS) entry which is preliminary data.</text>
</comment>
<keyword evidence="2" id="KW-1185">Reference proteome</keyword>
<reference evidence="1 2" key="1">
    <citation type="submission" date="2017-10" db="EMBL/GenBank/DDBJ databases">
        <title>Comparative genomics in systemic dimorphic fungi from Ajellomycetaceae.</title>
        <authorList>
            <person name="Munoz J.F."/>
            <person name="Mcewen J.G."/>
            <person name="Clay O.K."/>
            <person name="Cuomo C.A."/>
        </authorList>
    </citation>
    <scope>NUCLEOTIDE SEQUENCE [LARGE SCALE GENOMIC DNA]</scope>
    <source>
        <strain evidence="1 2">UAMH7299</strain>
    </source>
</reference>
<accession>A0A2B7YQI4</accession>
<dbReference type="Proteomes" id="UP000224634">
    <property type="component" value="Unassembled WGS sequence"/>
</dbReference>
<dbReference type="OrthoDB" id="3912356at2759"/>
<gene>
    <name evidence="1" type="ORF">AJ80_02530</name>
</gene>
<protein>
    <recommendedName>
        <fullName evidence="3">F-box domain-containing protein</fullName>
    </recommendedName>
</protein>
<name>A0A2B7YQI4_POLH7</name>
<dbReference type="EMBL" id="PDNA01000024">
    <property type="protein sequence ID" value="PGH23420.1"/>
    <property type="molecule type" value="Genomic_DNA"/>
</dbReference>
<evidence type="ECO:0000313" key="1">
    <source>
        <dbReference type="EMBL" id="PGH23420.1"/>
    </source>
</evidence>
<organism evidence="1 2">
    <name type="scientific">Polytolypa hystricis (strain UAMH7299)</name>
    <dbReference type="NCBI Taxonomy" id="1447883"/>
    <lineage>
        <taxon>Eukaryota</taxon>
        <taxon>Fungi</taxon>
        <taxon>Dikarya</taxon>
        <taxon>Ascomycota</taxon>
        <taxon>Pezizomycotina</taxon>
        <taxon>Eurotiomycetes</taxon>
        <taxon>Eurotiomycetidae</taxon>
        <taxon>Onygenales</taxon>
        <taxon>Onygenales incertae sedis</taxon>
        <taxon>Polytolypa</taxon>
    </lineage>
</organism>
<dbReference type="AlphaFoldDB" id="A0A2B7YQI4"/>
<sequence>MSKYLSTADKASLALVCKNFWNVLNGPKIIEKLERPEGQWQGDDDGVKMDRLDFLQRLEVQFPKRLLCHQCATFHRRRQTWCWMLDLSTITRCDMMNGVFNNWIYEPDLPFSRAQEAMNRHRYGDETRLSARIINNELVVKVDCSTLFFSDSLEDKLDALTWVSRFRWSCWYPILPENEKSLRNEKTCQVYRCQACSSETRLIVDPAYNTNYSEIKGTK</sequence>
<evidence type="ECO:0008006" key="3">
    <source>
        <dbReference type="Google" id="ProtNLM"/>
    </source>
</evidence>
<proteinExistence type="predicted"/>